<sequence length="365" mass="38688">MSTTASGPAYIPRGTKSKCSKGSSENILNLPEDHGVAYTPSLEPLLNANDHKPGQHILKYGFCAATKLPCSPVTPLAWINVNKKHILEGAPALIEQSKLTCVKGGVISIVINAGSAQIDDRNEAAADEVEAIAAATEAENALGAACGPTLMEAAEMAAHVYYTKSFEEAKKDTLPGDWKLVNAEEKGSMKIGVYARSIGGQTEYTLVNRGTQDWAWSADGDDNAKQLFGASDDVRNSIAYSRNFVTRNSGSNITFVGHSKGGAEAAANAVETNRNAILFNPAAVNLDAYTPNGSDYSASMTAHIVDGEILHTAEGWFSKPIGSVEYLPAQYPTNTWNPVTNGENAVKNHSMDAVINGIKEKGGEN</sequence>
<dbReference type="InterPro" id="IPR025460">
    <property type="entry name" value="DUF4280"/>
</dbReference>
<comment type="caution">
    <text evidence="1">The sequence shown here is derived from an EMBL/GenBank/DDBJ whole genome shotgun (WGS) entry which is preliminary data.</text>
</comment>
<dbReference type="Proteomes" id="UP001165492">
    <property type="component" value="Unassembled WGS sequence"/>
</dbReference>
<dbReference type="Pfam" id="PF26363">
    <property type="entry name" value="Phospholipase-like"/>
    <property type="match status" value="1"/>
</dbReference>
<dbReference type="SUPFAM" id="SSF53474">
    <property type="entry name" value="alpha/beta-Hydrolases"/>
    <property type="match status" value="1"/>
</dbReference>
<gene>
    <name evidence="1" type="ORF">LMF89_00265</name>
</gene>
<keyword evidence="2" id="KW-1185">Reference proteome</keyword>
<proteinExistence type="predicted"/>
<dbReference type="Pfam" id="PF14107">
    <property type="entry name" value="DUF4280"/>
    <property type="match status" value="1"/>
</dbReference>
<reference evidence="1" key="1">
    <citation type="submission" date="2021-11" db="EMBL/GenBank/DDBJ databases">
        <title>Description of a new species Pelosinus isolated from the bottom sediments of Lake Baikal.</title>
        <authorList>
            <person name="Zakharyuk A."/>
        </authorList>
    </citation>
    <scope>NUCLEOTIDE SEQUENCE</scope>
    <source>
        <strain evidence="1">Bkl1</strain>
    </source>
</reference>
<dbReference type="EMBL" id="JAJHJB010000001">
    <property type="protein sequence ID" value="MCC5463792.1"/>
    <property type="molecule type" value="Genomic_DNA"/>
</dbReference>
<dbReference type="RefSeq" id="WP_229533339.1">
    <property type="nucleotide sequence ID" value="NZ_JAJHJB010000001.1"/>
</dbReference>
<dbReference type="InterPro" id="IPR029058">
    <property type="entry name" value="AB_hydrolase_fold"/>
</dbReference>
<name>A0ABS8HKT3_9FIRM</name>
<accession>A0ABS8HKT3</accession>
<evidence type="ECO:0000313" key="2">
    <source>
        <dbReference type="Proteomes" id="UP001165492"/>
    </source>
</evidence>
<evidence type="ECO:0000313" key="1">
    <source>
        <dbReference type="EMBL" id="MCC5463792.1"/>
    </source>
</evidence>
<organism evidence="1 2">
    <name type="scientific">Pelosinus baikalensis</name>
    <dbReference type="NCBI Taxonomy" id="2892015"/>
    <lineage>
        <taxon>Bacteria</taxon>
        <taxon>Bacillati</taxon>
        <taxon>Bacillota</taxon>
        <taxon>Negativicutes</taxon>
        <taxon>Selenomonadales</taxon>
        <taxon>Sporomusaceae</taxon>
        <taxon>Pelosinus</taxon>
    </lineage>
</organism>
<protein>
    <submittedName>
        <fullName evidence="1">DUF4280 domain-containing protein</fullName>
    </submittedName>
</protein>